<dbReference type="SUPFAM" id="SSF56645">
    <property type="entry name" value="Acyl-CoA dehydrogenase NM domain-like"/>
    <property type="match status" value="1"/>
</dbReference>
<organism evidence="11 12">
    <name type="scientific">Trypanosoma congolense (strain IL3000)</name>
    <dbReference type="NCBI Taxonomy" id="1068625"/>
    <lineage>
        <taxon>Eukaryota</taxon>
        <taxon>Discoba</taxon>
        <taxon>Euglenozoa</taxon>
        <taxon>Kinetoplastea</taxon>
        <taxon>Metakinetoplastina</taxon>
        <taxon>Trypanosomatida</taxon>
        <taxon>Trypanosomatidae</taxon>
        <taxon>Trypanosoma</taxon>
        <taxon>Nannomonas</taxon>
    </lineage>
</organism>
<dbReference type="Pfam" id="PF00441">
    <property type="entry name" value="Acyl-CoA_dh_1"/>
    <property type="match status" value="1"/>
</dbReference>
<dbReference type="PROSITE" id="PS00072">
    <property type="entry name" value="ACYL_COA_DH_1"/>
    <property type="match status" value="1"/>
</dbReference>
<evidence type="ECO:0000313" key="11">
    <source>
        <dbReference type="EMBL" id="CCD16413.1"/>
    </source>
</evidence>
<dbReference type="InterPro" id="IPR013786">
    <property type="entry name" value="AcylCoA_DH/ox_N"/>
</dbReference>
<dbReference type="PANTHER" id="PTHR43884:SF12">
    <property type="entry name" value="ISOVALERYL-COA DEHYDROGENASE, MITOCHONDRIAL-RELATED"/>
    <property type="match status" value="1"/>
</dbReference>
<sequence>MRVCRHVVPRCRSCAASPILHAVQYFSPSTVASLDHLLNPTPEHRMLRDTVRRFATDRLEPQAMQSDSDMRFNVELLQELGELGVLGVTVPEEAGGAGMDATAAVIVHHELSRVDPGFCLAYLAHSMLFVNNFYHASSAAQRERWLPKVLSGEHVGAMGMSEPGAGTDVLGMTTTAKRLDGGRYLLSGGKAWVTNGTAADVVLVYAKVEGRISAFVVERGTPGFTVGPKIDKCGMRGSHMCQLFFDGVELGGENLLGGEGEGVVAMMRNLEIERLTLAAMAVGIADRCVELMTRYASERVAFGQPIWNYGQIQRYMAETYAETEAAKALTYAVSGSVCSTRCNRLGSDAAKLFSAPVAKRAADNAMQVMGAMGYARQMPVERLWRDAKLLEIGGGTLEAHHKNIAKDLIRCL</sequence>
<dbReference type="GO" id="GO:0050660">
    <property type="term" value="F:flavin adenine dinucleotide binding"/>
    <property type="evidence" value="ECO:0007669"/>
    <property type="project" value="InterPro"/>
</dbReference>
<feature type="domain" description="Acyl-CoA dehydrogenase/oxidase C-terminal" evidence="8">
    <location>
        <begin position="260"/>
        <end position="408"/>
    </location>
</feature>
<evidence type="ECO:0000259" key="10">
    <source>
        <dbReference type="Pfam" id="PF02771"/>
    </source>
</evidence>
<dbReference type="AlphaFoldDB" id="F9WGH7"/>
<dbReference type="GO" id="GO:0006552">
    <property type="term" value="P:L-leucine catabolic process"/>
    <property type="evidence" value="ECO:0007669"/>
    <property type="project" value="TreeGrafter"/>
</dbReference>
<comment type="caution">
    <text evidence="11">The sequence shown here is derived from an EMBL/GenBank/DDBJ whole genome shotgun (WGS) entry which is preliminary data.</text>
</comment>
<dbReference type="InterPro" id="IPR037069">
    <property type="entry name" value="AcylCoA_DH/ox_N_sf"/>
</dbReference>
<dbReference type="SUPFAM" id="SSF47203">
    <property type="entry name" value="Acyl-CoA dehydrogenase C-terminal domain-like"/>
    <property type="match status" value="1"/>
</dbReference>
<evidence type="ECO:0000256" key="5">
    <source>
        <dbReference type="ARBA" id="ARBA00023002"/>
    </source>
</evidence>
<dbReference type="OMA" id="CFITNSG"/>
<keyword evidence="5 7" id="KW-0560">Oxidoreductase</keyword>
<evidence type="ECO:0000256" key="6">
    <source>
        <dbReference type="ARBA" id="ARBA00049552"/>
    </source>
</evidence>
<proteinExistence type="inferred from homology"/>
<dbReference type="PANTHER" id="PTHR43884">
    <property type="entry name" value="ACYL-COA DEHYDROGENASE"/>
    <property type="match status" value="1"/>
</dbReference>
<dbReference type="InterPro" id="IPR009100">
    <property type="entry name" value="AcylCoA_DH/oxidase_NM_dom_sf"/>
</dbReference>
<dbReference type="Proteomes" id="UP000000702">
    <property type="component" value="Unassembled WGS sequence"/>
</dbReference>
<dbReference type="Pfam" id="PF02771">
    <property type="entry name" value="Acyl-CoA_dh_N"/>
    <property type="match status" value="1"/>
</dbReference>
<reference evidence="12" key="1">
    <citation type="submission" date="2011-07" db="EMBL/GenBank/DDBJ databases">
        <title>Divergent evolution of antigenic variation in African trypanosomes.</title>
        <authorList>
            <person name="Jackson A.P."/>
            <person name="Berry A."/>
            <person name="Allison H.C."/>
            <person name="Burton P."/>
            <person name="Anderson J."/>
            <person name="Aslett M."/>
            <person name="Brown R."/>
            <person name="Corton N."/>
            <person name="Harris D."/>
            <person name="Hauser H."/>
            <person name="Gamble J."/>
            <person name="Gilderthorp R."/>
            <person name="McQuillan J."/>
            <person name="Quail M.A."/>
            <person name="Sanders M."/>
            <person name="Van Tonder A."/>
            <person name="Ginger M.L."/>
            <person name="Donelson J.E."/>
            <person name="Field M.C."/>
            <person name="Barry J.D."/>
            <person name="Berriman M."/>
            <person name="Hertz-Fowler C."/>
        </authorList>
    </citation>
    <scope>NUCLEOTIDE SEQUENCE [LARGE SCALE GENOMIC DNA]</scope>
    <source>
        <strain evidence="12">IL3000</strain>
    </source>
</reference>
<name>F9WGH7_TRYCI</name>
<reference evidence="11 12" key="2">
    <citation type="journal article" date="2012" name="Proc. Natl. Acad. Sci. U.S.A.">
        <title>Antigenic diversity is generated by distinct evolutionary mechanisms in African trypanosome species.</title>
        <authorList>
            <person name="Jackson A.P."/>
            <person name="Berry A."/>
            <person name="Aslett M."/>
            <person name="Allison H.C."/>
            <person name="Burton P."/>
            <person name="Vavrova-Anderson J."/>
            <person name="Brown R."/>
            <person name="Browne H."/>
            <person name="Corton N."/>
            <person name="Hauser H."/>
            <person name="Gamble J."/>
            <person name="Gilderthorp R."/>
            <person name="Marcello L."/>
            <person name="McQuillan J."/>
            <person name="Otto T.D."/>
            <person name="Quail M.A."/>
            <person name="Sanders M.J."/>
            <person name="van Tonder A."/>
            <person name="Ginger M.L."/>
            <person name="Field M.C."/>
            <person name="Barry J.D."/>
            <person name="Hertz-Fowler C."/>
            <person name="Berriman M."/>
        </authorList>
    </citation>
    <scope>NUCLEOTIDE SEQUENCE [LARGE SCALE GENOMIC DNA]</scope>
    <source>
        <strain evidence="11 12">IL3000</strain>
    </source>
</reference>
<comment type="catalytic activity">
    <reaction evidence="6">
        <text>(2S)-2-methylbutanoyl-CoA + oxidized [electron-transfer flavoprotein] + H(+) = (2E)-2-methylbut-2-enoyl-CoA + reduced [electron-transfer flavoprotein]</text>
        <dbReference type="Rhea" id="RHEA:48256"/>
        <dbReference type="Rhea" id="RHEA-COMP:10685"/>
        <dbReference type="Rhea" id="RHEA-COMP:10686"/>
        <dbReference type="ChEBI" id="CHEBI:15378"/>
        <dbReference type="ChEBI" id="CHEBI:57337"/>
        <dbReference type="ChEBI" id="CHEBI:57692"/>
        <dbReference type="ChEBI" id="CHEBI:58307"/>
        <dbReference type="ChEBI" id="CHEBI:88166"/>
    </reaction>
    <physiologicalReaction direction="left-to-right" evidence="6">
        <dbReference type="Rhea" id="RHEA:48257"/>
    </physiologicalReaction>
</comment>
<dbReference type="VEuPathDB" id="TriTrypDB:TcIL3000_0_13370"/>
<evidence type="ECO:0000313" key="12">
    <source>
        <dbReference type="Proteomes" id="UP000000702"/>
    </source>
</evidence>
<comment type="cofactor">
    <cofactor evidence="1 7">
        <name>FAD</name>
        <dbReference type="ChEBI" id="CHEBI:57692"/>
    </cofactor>
</comment>
<evidence type="ECO:0000256" key="1">
    <source>
        <dbReference type="ARBA" id="ARBA00001974"/>
    </source>
</evidence>
<dbReference type="PIRSF" id="PIRSF016578">
    <property type="entry name" value="HsaA"/>
    <property type="match status" value="1"/>
</dbReference>
<dbReference type="Gene3D" id="2.40.110.10">
    <property type="entry name" value="Butyryl-CoA Dehydrogenase, subunit A, domain 2"/>
    <property type="match status" value="1"/>
</dbReference>
<gene>
    <name evidence="11" type="ORF">TCIL3000_0_13370</name>
</gene>
<accession>F9WGH7</accession>
<evidence type="ECO:0000256" key="3">
    <source>
        <dbReference type="ARBA" id="ARBA00022630"/>
    </source>
</evidence>
<keyword evidence="3 7" id="KW-0285">Flavoprotein</keyword>
<protein>
    <submittedName>
        <fullName evidence="11">WGS project CAEQ00000000 data, annotated contig 503</fullName>
    </submittedName>
</protein>
<feature type="domain" description="Acyl-CoA oxidase/dehydrogenase middle" evidence="9">
    <location>
        <begin position="157"/>
        <end position="248"/>
    </location>
</feature>
<dbReference type="FunFam" id="1.10.540.10:FF:000002">
    <property type="entry name" value="Acyl-CoA dehydrogenase FadE19"/>
    <property type="match status" value="1"/>
</dbReference>
<evidence type="ECO:0000256" key="2">
    <source>
        <dbReference type="ARBA" id="ARBA00009347"/>
    </source>
</evidence>
<comment type="similarity">
    <text evidence="2 7">Belongs to the acyl-CoA dehydrogenase family.</text>
</comment>
<keyword evidence="12" id="KW-1185">Reference proteome</keyword>
<evidence type="ECO:0000259" key="8">
    <source>
        <dbReference type="Pfam" id="PF00441"/>
    </source>
</evidence>
<evidence type="ECO:0000256" key="4">
    <source>
        <dbReference type="ARBA" id="ARBA00022827"/>
    </source>
</evidence>
<keyword evidence="4 7" id="KW-0274">FAD</keyword>
<dbReference type="Pfam" id="PF02770">
    <property type="entry name" value="Acyl-CoA_dh_M"/>
    <property type="match status" value="1"/>
</dbReference>
<dbReference type="InterPro" id="IPR006089">
    <property type="entry name" value="Acyl-CoA_DH_CS"/>
</dbReference>
<evidence type="ECO:0000259" key="9">
    <source>
        <dbReference type="Pfam" id="PF02770"/>
    </source>
</evidence>
<dbReference type="FunFam" id="1.20.140.10:FF:000001">
    <property type="entry name" value="Acyl-CoA dehydrogenase"/>
    <property type="match status" value="1"/>
</dbReference>
<dbReference type="GO" id="GO:0008470">
    <property type="term" value="F:3-methylbutanoyl-CoA dehydrogenase activity"/>
    <property type="evidence" value="ECO:0007669"/>
    <property type="project" value="TreeGrafter"/>
</dbReference>
<dbReference type="Gene3D" id="1.20.140.10">
    <property type="entry name" value="Butyryl-CoA Dehydrogenase, subunit A, domain 3"/>
    <property type="match status" value="1"/>
</dbReference>
<dbReference type="InterPro" id="IPR036250">
    <property type="entry name" value="AcylCo_DH-like_C"/>
</dbReference>
<evidence type="ECO:0000256" key="7">
    <source>
        <dbReference type="RuleBase" id="RU362125"/>
    </source>
</evidence>
<dbReference type="Gene3D" id="1.10.540.10">
    <property type="entry name" value="Acyl-CoA dehydrogenase/oxidase, N-terminal domain"/>
    <property type="match status" value="1"/>
</dbReference>
<dbReference type="InterPro" id="IPR009075">
    <property type="entry name" value="AcylCo_DH/oxidase_C"/>
</dbReference>
<dbReference type="InterPro" id="IPR046373">
    <property type="entry name" value="Acyl-CoA_Oxase/DH_mid-dom_sf"/>
</dbReference>
<dbReference type="InterPro" id="IPR006091">
    <property type="entry name" value="Acyl-CoA_Oxase/DH_mid-dom"/>
</dbReference>
<feature type="domain" description="Acyl-CoA dehydrogenase/oxidase N-terminal" evidence="10">
    <location>
        <begin position="41"/>
        <end position="153"/>
    </location>
</feature>
<dbReference type="EMBL" id="CAEQ01002273">
    <property type="protein sequence ID" value="CCD16413.1"/>
    <property type="molecule type" value="Genomic_DNA"/>
</dbReference>